<dbReference type="PROSITE" id="PS00571">
    <property type="entry name" value="AMIDASES"/>
    <property type="match status" value="1"/>
</dbReference>
<evidence type="ECO:0000313" key="4">
    <source>
        <dbReference type="Proteomes" id="UP001445335"/>
    </source>
</evidence>
<evidence type="ECO:0000259" key="2">
    <source>
        <dbReference type="Pfam" id="PF01425"/>
    </source>
</evidence>
<dbReference type="InterPro" id="IPR036928">
    <property type="entry name" value="AS_sf"/>
</dbReference>
<sequence>MENPLWVQSATVVVQLLRDKKVTPLQLIDVAEARIKENDTIVNAVPTLCFERARRQAHELAQRPVPHTPGPGYLFGLPIVVKDLTAVEGVRFTEGSLLHKDRIAEHSDPLVEVLEANGAIIIGKSNTPEFGAGGNTFNEVFGVTRNPWDTRKTAGGSSGGSAAALAAGQAWLATGSDLGGSLRIPAAFCGVVGMRPSPGVVLQRWAPKAPPSGADAGGVAGLDGPMARSVGDLALALDAMAARHPRDPHSPLPPAQPFAVAAAAGAALARQNRRWRVGFTPDLGGIAPVEPETAALCRAAAQRCRELGAQVADACPDLHDAAHVFQVLRAAWFVDAAPLLREPARSVIKAELVWQIEAGLRLTESEQVAAAVAAQAALCQRVDAFFESHDFLLCPVTMVAPFDAEVRWVQEVQGVRFSNYSEWLLMTSSLSLAPVPALSLPVALTGNGLPVGLQIVGPPGGDAAVIELAAALERLIGTPVRPEL</sequence>
<dbReference type="InterPro" id="IPR000120">
    <property type="entry name" value="Amidase"/>
</dbReference>
<dbReference type="Proteomes" id="UP001445335">
    <property type="component" value="Unassembled WGS sequence"/>
</dbReference>
<accession>A0AAW1QWK4</accession>
<gene>
    <name evidence="3" type="ORF">WJX81_005853</name>
</gene>
<dbReference type="InterPro" id="IPR023631">
    <property type="entry name" value="Amidase_dom"/>
</dbReference>
<comment type="similarity">
    <text evidence="1">Belongs to the amidase family.</text>
</comment>
<comment type="caution">
    <text evidence="3">The sequence shown here is derived from an EMBL/GenBank/DDBJ whole genome shotgun (WGS) entry which is preliminary data.</text>
</comment>
<dbReference type="EMBL" id="JALJOU010000069">
    <property type="protein sequence ID" value="KAK9825915.1"/>
    <property type="molecule type" value="Genomic_DNA"/>
</dbReference>
<dbReference type="Gene3D" id="3.90.1300.10">
    <property type="entry name" value="Amidase signature (AS) domain"/>
    <property type="match status" value="1"/>
</dbReference>
<evidence type="ECO:0000256" key="1">
    <source>
        <dbReference type="ARBA" id="ARBA00009199"/>
    </source>
</evidence>
<evidence type="ECO:0000313" key="3">
    <source>
        <dbReference type="EMBL" id="KAK9825915.1"/>
    </source>
</evidence>
<organism evidence="3 4">
    <name type="scientific">Elliptochloris bilobata</name>
    <dbReference type="NCBI Taxonomy" id="381761"/>
    <lineage>
        <taxon>Eukaryota</taxon>
        <taxon>Viridiplantae</taxon>
        <taxon>Chlorophyta</taxon>
        <taxon>core chlorophytes</taxon>
        <taxon>Trebouxiophyceae</taxon>
        <taxon>Trebouxiophyceae incertae sedis</taxon>
        <taxon>Elliptochloris clade</taxon>
        <taxon>Elliptochloris</taxon>
    </lineage>
</organism>
<protein>
    <recommendedName>
        <fullName evidence="2">Amidase domain-containing protein</fullName>
    </recommendedName>
</protein>
<reference evidence="3 4" key="1">
    <citation type="journal article" date="2024" name="Nat. Commun.">
        <title>Phylogenomics reveals the evolutionary origins of lichenization in chlorophyte algae.</title>
        <authorList>
            <person name="Puginier C."/>
            <person name="Libourel C."/>
            <person name="Otte J."/>
            <person name="Skaloud P."/>
            <person name="Haon M."/>
            <person name="Grisel S."/>
            <person name="Petersen M."/>
            <person name="Berrin J.G."/>
            <person name="Delaux P.M."/>
            <person name="Dal Grande F."/>
            <person name="Keller J."/>
        </authorList>
    </citation>
    <scope>NUCLEOTIDE SEQUENCE [LARGE SCALE GENOMIC DNA]</scope>
    <source>
        <strain evidence="3 4">SAG 245.80</strain>
    </source>
</reference>
<dbReference type="InterPro" id="IPR020556">
    <property type="entry name" value="Amidase_CS"/>
</dbReference>
<dbReference type="GO" id="GO:0003824">
    <property type="term" value="F:catalytic activity"/>
    <property type="evidence" value="ECO:0007669"/>
    <property type="project" value="InterPro"/>
</dbReference>
<proteinExistence type="inferred from homology"/>
<dbReference type="Pfam" id="PF01425">
    <property type="entry name" value="Amidase"/>
    <property type="match status" value="1"/>
</dbReference>
<feature type="domain" description="Amidase" evidence="2">
    <location>
        <begin position="33"/>
        <end position="465"/>
    </location>
</feature>
<name>A0AAW1QWK4_9CHLO</name>
<dbReference type="AlphaFoldDB" id="A0AAW1QWK4"/>
<keyword evidence="4" id="KW-1185">Reference proteome</keyword>
<dbReference type="PANTHER" id="PTHR11895:SF76">
    <property type="entry name" value="INDOLEACETAMIDE HYDROLASE"/>
    <property type="match status" value="1"/>
</dbReference>
<dbReference type="SUPFAM" id="SSF75304">
    <property type="entry name" value="Amidase signature (AS) enzymes"/>
    <property type="match status" value="1"/>
</dbReference>
<dbReference type="PANTHER" id="PTHR11895">
    <property type="entry name" value="TRANSAMIDASE"/>
    <property type="match status" value="1"/>
</dbReference>